<dbReference type="InterPro" id="IPR011990">
    <property type="entry name" value="TPR-like_helical_dom_sf"/>
</dbReference>
<sequence length="789" mass="87987">MRRLAAILLLVPASLVAQAPRAQPVDPALQRDAGQDWFQHGRNVYESAKRSTGATQFDLYGRSIEIFTRYLNDFPRHANAEAAWWYLGQSYYSTGRIEDAKRCFHSLLNRFGKGRYAAAAAYMLAADHFNNRQYALAATLFDKLSKIATKASDRQRGLYYAGKSFQMLQQDKKASSYFRAVIADTDGANPYRGKAIVDYGGLLADDGKLAEAMSLLDQVVSSPDTQATRGAAALKAGAVAARLGDADRSDRYFNIILTTPGMEEFRADAQIAMMAARFDQKRYREVIQIFTRNLAKSEGDREARRLMLAARAYMMLDRNADALPLFREVERLMPAESDYAFEATYFRLLCFFRIEGRHVLDQVEAFLDLYGKSRPRDPKIHTALLMKAETLYDEGKNVEAAEVYRDIDPAMLSEKNRPGMLYKRGRCLAEANDPEAAAKSLSEFIEDFPGDEKIPLALAARGRSYAAIGDVAKAMQDFDKLVETSKDPALLTLAYLEGATIAKESGQLDAMVSRYLEFLKNVPGADTASSAKAAYWAGWGMVKTNRGAEAIPYLKKARELAPERYTKHAGLLLCLVYLAEKNATELITEVGIALEKDYATELPEPLVRWAADQAFNGDDFRNAARFYDLIADDENPDLAPKEVWRFLGKSRLESGDPGGAITAIDHALRVETDPAWRADGLTDRGKALLALKKYEDATKSVEEGLSLRPEGRVGANLHMLRGDILLAEGKPEEAVRSYILPVQLMDDGDRVVKPKALLKLIQALEKAGKPTDAQKYRDELQQKYPNWKP</sequence>
<feature type="chain" id="PRO_5037947113" evidence="3">
    <location>
        <begin position="20"/>
        <end position="789"/>
    </location>
</feature>
<dbReference type="RefSeq" id="WP_200282582.1">
    <property type="nucleotide sequence ID" value="NZ_JAENII010000015.1"/>
</dbReference>
<dbReference type="Pfam" id="PF13432">
    <property type="entry name" value="TPR_16"/>
    <property type="match status" value="3"/>
</dbReference>
<reference evidence="4" key="1">
    <citation type="submission" date="2021-01" db="EMBL/GenBank/DDBJ databases">
        <title>Modified the classification status of verrucomicrobia.</title>
        <authorList>
            <person name="Feng X."/>
        </authorList>
    </citation>
    <scope>NUCLEOTIDE SEQUENCE</scope>
    <source>
        <strain evidence="4">KCTC 22201</strain>
    </source>
</reference>
<dbReference type="SUPFAM" id="SSF48452">
    <property type="entry name" value="TPR-like"/>
    <property type="match status" value="3"/>
</dbReference>
<keyword evidence="5" id="KW-1185">Reference proteome</keyword>
<organism evidence="4 5">
    <name type="scientific">Haloferula rosea</name>
    <dbReference type="NCBI Taxonomy" id="490093"/>
    <lineage>
        <taxon>Bacteria</taxon>
        <taxon>Pseudomonadati</taxon>
        <taxon>Verrucomicrobiota</taxon>
        <taxon>Verrucomicrobiia</taxon>
        <taxon>Verrucomicrobiales</taxon>
        <taxon>Verrucomicrobiaceae</taxon>
        <taxon>Haloferula</taxon>
    </lineage>
</organism>
<dbReference type="InterPro" id="IPR019734">
    <property type="entry name" value="TPR_rpt"/>
</dbReference>
<name>A0A934VHH8_9BACT</name>
<dbReference type="EMBL" id="JAENII010000015">
    <property type="protein sequence ID" value="MBK1828680.1"/>
    <property type="molecule type" value="Genomic_DNA"/>
</dbReference>
<feature type="repeat" description="TPR" evidence="1">
    <location>
        <begin position="455"/>
        <end position="488"/>
    </location>
</feature>
<feature type="repeat" description="TPR" evidence="1">
    <location>
        <begin position="678"/>
        <end position="711"/>
    </location>
</feature>
<proteinExistence type="predicted"/>
<feature type="signal peptide" evidence="3">
    <location>
        <begin position="1"/>
        <end position="19"/>
    </location>
</feature>
<dbReference type="PROSITE" id="PS50005">
    <property type="entry name" value="TPR"/>
    <property type="match status" value="2"/>
</dbReference>
<keyword evidence="1" id="KW-0802">TPR repeat</keyword>
<dbReference type="PANTHER" id="PTHR12558">
    <property type="entry name" value="CELL DIVISION CYCLE 16,23,27"/>
    <property type="match status" value="1"/>
</dbReference>
<accession>A0A934VHH8</accession>
<evidence type="ECO:0000313" key="4">
    <source>
        <dbReference type="EMBL" id="MBK1828680.1"/>
    </source>
</evidence>
<dbReference type="SMART" id="SM00028">
    <property type="entry name" value="TPR"/>
    <property type="match status" value="11"/>
</dbReference>
<evidence type="ECO:0000256" key="3">
    <source>
        <dbReference type="SAM" id="SignalP"/>
    </source>
</evidence>
<dbReference type="AlphaFoldDB" id="A0A934VHH8"/>
<protein>
    <submittedName>
        <fullName evidence="4">Tetratricopeptide repeat protein</fullName>
    </submittedName>
</protein>
<gene>
    <name evidence="4" type="ORF">JIN81_16725</name>
</gene>
<evidence type="ECO:0000256" key="2">
    <source>
        <dbReference type="SAM" id="MobiDB-lite"/>
    </source>
</evidence>
<comment type="caution">
    <text evidence="4">The sequence shown here is derived from an EMBL/GenBank/DDBJ whole genome shotgun (WGS) entry which is preliminary data.</text>
</comment>
<dbReference type="PANTHER" id="PTHR12558:SF13">
    <property type="entry name" value="CELL DIVISION CYCLE PROTEIN 27 HOMOLOG"/>
    <property type="match status" value="1"/>
</dbReference>
<dbReference type="Gene3D" id="1.25.40.10">
    <property type="entry name" value="Tetratricopeptide repeat domain"/>
    <property type="match status" value="5"/>
</dbReference>
<keyword evidence="3" id="KW-0732">Signal</keyword>
<evidence type="ECO:0000313" key="5">
    <source>
        <dbReference type="Proteomes" id="UP000658278"/>
    </source>
</evidence>
<feature type="region of interest" description="Disordered" evidence="2">
    <location>
        <begin position="768"/>
        <end position="789"/>
    </location>
</feature>
<dbReference type="Proteomes" id="UP000658278">
    <property type="component" value="Unassembled WGS sequence"/>
</dbReference>
<dbReference type="Pfam" id="PF13174">
    <property type="entry name" value="TPR_6"/>
    <property type="match status" value="1"/>
</dbReference>
<evidence type="ECO:0000256" key="1">
    <source>
        <dbReference type="PROSITE-ProRule" id="PRU00339"/>
    </source>
</evidence>
<feature type="compositionally biased region" description="Basic and acidic residues" evidence="2">
    <location>
        <begin position="768"/>
        <end position="781"/>
    </location>
</feature>